<dbReference type="Proteomes" id="UP000738325">
    <property type="component" value="Unassembled WGS sequence"/>
</dbReference>
<keyword evidence="1" id="KW-0812">Transmembrane</keyword>
<evidence type="ECO:0000313" key="3">
    <source>
        <dbReference type="EMBL" id="KAG0318123.1"/>
    </source>
</evidence>
<evidence type="ECO:0000256" key="1">
    <source>
        <dbReference type="SAM" id="Phobius"/>
    </source>
</evidence>
<evidence type="ECO:0000313" key="4">
    <source>
        <dbReference type="Proteomes" id="UP000738325"/>
    </source>
</evidence>
<organism evidence="3 4">
    <name type="scientific">Dissophora globulifera</name>
    <dbReference type="NCBI Taxonomy" id="979702"/>
    <lineage>
        <taxon>Eukaryota</taxon>
        <taxon>Fungi</taxon>
        <taxon>Fungi incertae sedis</taxon>
        <taxon>Mucoromycota</taxon>
        <taxon>Mortierellomycotina</taxon>
        <taxon>Mortierellomycetes</taxon>
        <taxon>Mortierellales</taxon>
        <taxon>Mortierellaceae</taxon>
        <taxon>Dissophora</taxon>
    </lineage>
</organism>
<protein>
    <submittedName>
        <fullName evidence="3">Uncharacterized protein</fullName>
    </submittedName>
</protein>
<dbReference type="EMBL" id="JAAAIP010000388">
    <property type="protein sequence ID" value="KAG0318123.1"/>
    <property type="molecule type" value="Genomic_DNA"/>
</dbReference>
<sequence length="150" mass="15684">MRFSALAVLAAVVAVANAQTDAYPFKPNGPCVAKCLLDVGKTMYPDFTDDPTNAHFLESLGYAHDKGTPKYITYMTNTGMCIGSCPKEELDLYNSQYQAKADWYASKKGTTTSPTAAASPSSKPSGASMVVGSSALVGLVSIVMGAVALL</sequence>
<feature type="transmembrane region" description="Helical" evidence="1">
    <location>
        <begin position="129"/>
        <end position="149"/>
    </location>
</feature>
<evidence type="ECO:0000256" key="2">
    <source>
        <dbReference type="SAM" id="SignalP"/>
    </source>
</evidence>
<keyword evidence="4" id="KW-1185">Reference proteome</keyword>
<dbReference type="OrthoDB" id="2412648at2759"/>
<dbReference type="AlphaFoldDB" id="A0A9P6RE05"/>
<reference evidence="3" key="1">
    <citation type="journal article" date="2020" name="Fungal Divers.">
        <title>Resolving the Mortierellaceae phylogeny through synthesis of multi-gene phylogenetics and phylogenomics.</title>
        <authorList>
            <person name="Vandepol N."/>
            <person name="Liber J."/>
            <person name="Desiro A."/>
            <person name="Na H."/>
            <person name="Kennedy M."/>
            <person name="Barry K."/>
            <person name="Grigoriev I.V."/>
            <person name="Miller A.N."/>
            <person name="O'Donnell K."/>
            <person name="Stajich J.E."/>
            <person name="Bonito G."/>
        </authorList>
    </citation>
    <scope>NUCLEOTIDE SEQUENCE</scope>
    <source>
        <strain evidence="3">REB-010B</strain>
    </source>
</reference>
<keyword evidence="1" id="KW-1133">Transmembrane helix</keyword>
<feature type="signal peptide" evidence="2">
    <location>
        <begin position="1"/>
        <end position="18"/>
    </location>
</feature>
<gene>
    <name evidence="3" type="ORF">BGZ99_005848</name>
</gene>
<feature type="chain" id="PRO_5040279866" evidence="2">
    <location>
        <begin position="19"/>
        <end position="150"/>
    </location>
</feature>
<comment type="caution">
    <text evidence="3">The sequence shown here is derived from an EMBL/GenBank/DDBJ whole genome shotgun (WGS) entry which is preliminary data.</text>
</comment>
<proteinExistence type="predicted"/>
<name>A0A9P6RE05_9FUNG</name>
<keyword evidence="2" id="KW-0732">Signal</keyword>
<keyword evidence="1" id="KW-0472">Membrane</keyword>
<accession>A0A9P6RE05</accession>